<feature type="region of interest" description="Disordered" evidence="1">
    <location>
        <begin position="1"/>
        <end position="34"/>
    </location>
</feature>
<gene>
    <name evidence="2" type="ORF">V7S43_010393</name>
</gene>
<organism evidence="2 3">
    <name type="scientific">Phytophthora oleae</name>
    <dbReference type="NCBI Taxonomy" id="2107226"/>
    <lineage>
        <taxon>Eukaryota</taxon>
        <taxon>Sar</taxon>
        <taxon>Stramenopiles</taxon>
        <taxon>Oomycota</taxon>
        <taxon>Peronosporomycetes</taxon>
        <taxon>Peronosporales</taxon>
        <taxon>Peronosporaceae</taxon>
        <taxon>Phytophthora</taxon>
    </lineage>
</organism>
<dbReference type="Proteomes" id="UP001632037">
    <property type="component" value="Unassembled WGS sequence"/>
</dbReference>
<dbReference type="EMBL" id="JBIMZQ010000023">
    <property type="protein sequence ID" value="KAL3664644.1"/>
    <property type="molecule type" value="Genomic_DNA"/>
</dbReference>
<keyword evidence="3" id="KW-1185">Reference proteome</keyword>
<evidence type="ECO:0000256" key="1">
    <source>
        <dbReference type="SAM" id="MobiDB-lite"/>
    </source>
</evidence>
<evidence type="ECO:0008006" key="4">
    <source>
        <dbReference type="Google" id="ProtNLM"/>
    </source>
</evidence>
<reference evidence="2 3" key="1">
    <citation type="submission" date="2024-09" db="EMBL/GenBank/DDBJ databases">
        <title>Genome sequencing and assembly of Phytophthora oleae, isolate VK10A, causative agent of rot of olive drupes.</title>
        <authorList>
            <person name="Conti Taguali S."/>
            <person name="Riolo M."/>
            <person name="La Spada F."/>
            <person name="Cacciola S.O."/>
            <person name="Dionisio G."/>
        </authorList>
    </citation>
    <scope>NUCLEOTIDE SEQUENCE [LARGE SCALE GENOMIC DNA]</scope>
    <source>
        <strain evidence="2 3">VK10A</strain>
    </source>
</reference>
<comment type="caution">
    <text evidence="2">The sequence shown here is derived from an EMBL/GenBank/DDBJ whole genome shotgun (WGS) entry which is preliminary data.</text>
</comment>
<dbReference type="AlphaFoldDB" id="A0ABD3FGI3"/>
<evidence type="ECO:0000313" key="2">
    <source>
        <dbReference type="EMBL" id="KAL3664644.1"/>
    </source>
</evidence>
<protein>
    <recommendedName>
        <fullName evidence="4">HECT domain-containing protein</fullName>
    </recommendedName>
</protein>
<feature type="compositionally biased region" description="Polar residues" evidence="1">
    <location>
        <begin position="1"/>
        <end position="10"/>
    </location>
</feature>
<sequence>MNTELSTAPRTTALYDPNPSDPKDKSKAKKKKISTTVKKSRGWGRFHSVLKERSVDFNLTLDVQNLQQQVRDLTTLRDLLSTRTFLRRHSTEGSLFHVVKEYLRVFRTGWSLQETGRKRLIDDQDQRAFLHSVMDPELDVGNGLRGPDVMAEQIILYSTFIRFIQVTLKSYDIVVAEDSVVIKTRAKLRFQVLRRTIEMVFPHIIGDECLVAQLVGQEVEPSIGITFSFNAEGKCCKYEFEVDFIEAFASLVKNPRKLDILLGKALIADNCMLGLIDEPLEMPSPNYRAGTLDEELYRLVDDYHFIFTNGYEQGAQRDFITRIFDFQSEEDVLRRWINLSDCFDVLEFRQTSVTSVEYFDQDQCTIRSTGSYSLRITQHTIEAVFRHLLPYPTLVDKLVGKILMVPSHLKFNIEMATVRIIGIVERMDFVKPIATLFQTEKDLSFVMSQALLNPDGSCCNPQPGLPSKKRTMNIANILT</sequence>
<name>A0ABD3FGI3_9STRA</name>
<evidence type="ECO:0000313" key="3">
    <source>
        <dbReference type="Proteomes" id="UP001632037"/>
    </source>
</evidence>
<proteinExistence type="predicted"/>
<accession>A0ABD3FGI3</accession>